<dbReference type="InParanoid" id="A0A212QR65"/>
<dbReference type="EMBL" id="FYEK01000020">
    <property type="protein sequence ID" value="SNB61893.1"/>
    <property type="molecule type" value="Genomic_DNA"/>
</dbReference>
<dbReference type="PANTHER" id="PTHR33392">
    <property type="entry name" value="POLYISOPRENYL-TEICHOIC ACID--PEPTIDOGLYCAN TEICHOIC ACID TRANSFERASE TAGU"/>
    <property type="match status" value="1"/>
</dbReference>
<reference evidence="6" key="1">
    <citation type="submission" date="2017-06" db="EMBL/GenBank/DDBJ databases">
        <authorList>
            <person name="Varghese N."/>
            <person name="Submissions S."/>
        </authorList>
    </citation>
    <scope>NUCLEOTIDE SEQUENCE [LARGE SCALE GENOMIC DNA]</scope>
    <source>
        <strain evidence="6">JAD2</strain>
    </source>
</reference>
<dbReference type="FunCoup" id="A0A212QR65">
    <property type="interactions" value="77"/>
</dbReference>
<keyword evidence="2" id="KW-1133">Transmembrane helix</keyword>
<name>A0A212QR65_9CHLR</name>
<dbReference type="Proteomes" id="UP000197025">
    <property type="component" value="Unassembled WGS sequence"/>
</dbReference>
<dbReference type="OrthoDB" id="305468at2"/>
<feature type="transmembrane region" description="Helical" evidence="2">
    <location>
        <begin position="12"/>
        <end position="35"/>
    </location>
</feature>
<feature type="domain" description="LytR/CpsA/Psr regulator C-terminal" evidence="4">
    <location>
        <begin position="348"/>
        <end position="436"/>
    </location>
</feature>
<evidence type="ECO:0000313" key="6">
    <source>
        <dbReference type="Proteomes" id="UP000197025"/>
    </source>
</evidence>
<evidence type="ECO:0000313" key="5">
    <source>
        <dbReference type="EMBL" id="SNB61893.1"/>
    </source>
</evidence>
<dbReference type="Gene3D" id="3.30.70.2390">
    <property type="match status" value="1"/>
</dbReference>
<evidence type="ECO:0000256" key="1">
    <source>
        <dbReference type="ARBA" id="ARBA00006068"/>
    </source>
</evidence>
<proteinExistence type="inferred from homology"/>
<protein>
    <submittedName>
        <fullName evidence="5">Transcriptional attenuator, LytR family</fullName>
    </submittedName>
</protein>
<dbReference type="NCBIfam" id="TIGR00350">
    <property type="entry name" value="lytR_cpsA_psr"/>
    <property type="match status" value="1"/>
</dbReference>
<dbReference type="InterPro" id="IPR027381">
    <property type="entry name" value="LytR/CpsA/Psr_C"/>
</dbReference>
<dbReference type="Pfam" id="PF13399">
    <property type="entry name" value="LytR_C"/>
    <property type="match status" value="1"/>
</dbReference>
<evidence type="ECO:0000256" key="2">
    <source>
        <dbReference type="SAM" id="Phobius"/>
    </source>
</evidence>
<dbReference type="InterPro" id="IPR004474">
    <property type="entry name" value="LytR_CpsA_psr"/>
</dbReference>
<keyword evidence="2" id="KW-0472">Membrane</keyword>
<evidence type="ECO:0000259" key="4">
    <source>
        <dbReference type="Pfam" id="PF13399"/>
    </source>
</evidence>
<dbReference type="AlphaFoldDB" id="A0A212QR65"/>
<dbReference type="Pfam" id="PF03816">
    <property type="entry name" value="LytR_cpsA_psr"/>
    <property type="match status" value="1"/>
</dbReference>
<dbReference type="Gene3D" id="3.40.630.190">
    <property type="entry name" value="LCP protein"/>
    <property type="match status" value="1"/>
</dbReference>
<keyword evidence="6" id="KW-1185">Reference proteome</keyword>
<dbReference type="InterPro" id="IPR050922">
    <property type="entry name" value="LytR/CpsA/Psr_CW_biosynth"/>
</dbReference>
<dbReference type="PANTHER" id="PTHR33392:SF6">
    <property type="entry name" value="POLYISOPRENYL-TEICHOIC ACID--PEPTIDOGLYCAN TEICHOIC ACID TRANSFERASE TAGU"/>
    <property type="match status" value="1"/>
</dbReference>
<gene>
    <name evidence="5" type="ORF">SAMN02746019_00027370</name>
</gene>
<accession>A0A212QR65</accession>
<organism evidence="5 6">
    <name type="scientific">Thermoflexus hugenholtzii JAD2</name>
    <dbReference type="NCBI Taxonomy" id="877466"/>
    <lineage>
        <taxon>Bacteria</taxon>
        <taxon>Bacillati</taxon>
        <taxon>Chloroflexota</taxon>
        <taxon>Thermoflexia</taxon>
        <taxon>Thermoflexales</taxon>
        <taxon>Thermoflexaceae</taxon>
        <taxon>Thermoflexus</taxon>
    </lineage>
</organism>
<comment type="similarity">
    <text evidence="1">Belongs to the LytR/CpsA/Psr (LCP) family.</text>
</comment>
<feature type="domain" description="Cell envelope-related transcriptional attenuator" evidence="3">
    <location>
        <begin position="96"/>
        <end position="254"/>
    </location>
</feature>
<evidence type="ECO:0000259" key="3">
    <source>
        <dbReference type="Pfam" id="PF03816"/>
    </source>
</evidence>
<sequence length="442" mass="48051">MAPGIQTPWRRLPLLGLLWALGVLGIGTGLGLGAYRLAFQEALRAVPILPPPGASVSSSPTTHSGPLHLPEWTGKERVNILVLGIDQREGESGPWRTDTIMVVTIDPVGLSAGVLSIPRDLWVTIPGFGENRINTAHFLGDAYGYPGGGIALAQETLRYNFGIATSYYVRVNFTTFEKAIDLLGGIELCVPEAIDDPHYPDARYGYEPFHIEAGCQHLDGRTALKYARTRATRGGDFDRMRRQQQVIQAVRERVLRLNMLPELIARAPALWETVKDGVRTNLSLEEMIALARLAARIPDDRIRMVTIGPSMTIPATTPDGAEVLVRIPEKVQEALTDLFGPQPMHLKARISVRNGTLRPGLATRVAEILRSLGAEIVEVGNADRSDYGETRILARPEALEAGRQVAGWLGLPLTAVQPTPDLACACDLVIRLGADFPELAGP</sequence>
<dbReference type="RefSeq" id="WP_088570657.1">
    <property type="nucleotide sequence ID" value="NZ_FYEK01000020.1"/>
</dbReference>
<keyword evidence="2" id="KW-0812">Transmembrane</keyword>